<accession>A0A162AFG6</accession>
<sequence>MPHAKAIYRLTGLSCPTFSQKIVKALPGFPGELPFKLETGYVEVGGKEDLVLFYYFVQSERNASEDPLLIWISGGPGCSSFRAFMYQLGLSCPTFSQKIVKALPGFPGELPFKLETGYVEVGGKEDLVLFYYFVQSERNASEDPLLIWISGGPGCSSFRAFMYQLGPLTIDYDDTTKEIPDLHLNPYSWTKFANIIFMDVPITGFSYSKSPETYKNSDTLSPKYTYEFLCKWLEKHPQFRSNPLYITGVSYSGLTIPAVVEEIFNGNEAGNEPRINIEGYVLGNPLTVKDIDFNARIPYAHRMSLLSDQIFESTKLSCKGDYINVNQSNTLCQNDLQQVNQCLKDVCFYHISEDVCNVETSTRSLLQSLDSSSSKYPDLPLRSAILKGRPLCREITYPYASIWADNVDVRKALHIRQGAGHAAQEYRPEECQAMAYRWLGHKPL</sequence>
<dbReference type="PANTHER" id="PTHR11802:SF224">
    <property type="entry name" value="SERINE CARBOXYPEPTIDASE-LIKE 7 ISOFORM X1"/>
    <property type="match status" value="1"/>
</dbReference>
<proteinExistence type="inferred from homology"/>
<dbReference type="GO" id="GO:0006508">
    <property type="term" value="P:proteolysis"/>
    <property type="evidence" value="ECO:0007669"/>
    <property type="project" value="InterPro"/>
</dbReference>
<dbReference type="PRINTS" id="PR00724">
    <property type="entry name" value="CRBOXYPTASEC"/>
</dbReference>
<name>A0A162AFG6_DAUCS</name>
<dbReference type="AlphaFoldDB" id="A0A162AFG6"/>
<reference evidence="2" key="1">
    <citation type="journal article" date="2016" name="Nat. Genet.">
        <title>A high-quality carrot genome assembly provides new insights into carotenoid accumulation and asterid genome evolution.</title>
        <authorList>
            <person name="Iorizzo M."/>
            <person name="Ellison S."/>
            <person name="Senalik D."/>
            <person name="Zeng P."/>
            <person name="Satapoomin P."/>
            <person name="Huang J."/>
            <person name="Bowman M."/>
            <person name="Iovene M."/>
            <person name="Sanseverino W."/>
            <person name="Cavagnaro P."/>
            <person name="Yildiz M."/>
            <person name="Macko-Podgorni A."/>
            <person name="Moranska E."/>
            <person name="Grzebelus E."/>
            <person name="Grzebelus D."/>
            <person name="Ashrafi H."/>
            <person name="Zheng Z."/>
            <person name="Cheng S."/>
            <person name="Spooner D."/>
            <person name="Van Deynze A."/>
            <person name="Simon P."/>
        </authorList>
    </citation>
    <scope>NUCLEOTIDE SEQUENCE [LARGE SCALE GENOMIC DNA]</scope>
    <source>
        <tissue evidence="2">Leaf</tissue>
    </source>
</reference>
<dbReference type="InterPro" id="IPR001563">
    <property type="entry name" value="Peptidase_S10"/>
</dbReference>
<organism evidence="2">
    <name type="scientific">Daucus carota subsp. sativus</name>
    <name type="common">Carrot</name>
    <dbReference type="NCBI Taxonomy" id="79200"/>
    <lineage>
        <taxon>Eukaryota</taxon>
        <taxon>Viridiplantae</taxon>
        <taxon>Streptophyta</taxon>
        <taxon>Embryophyta</taxon>
        <taxon>Tracheophyta</taxon>
        <taxon>Spermatophyta</taxon>
        <taxon>Magnoliopsida</taxon>
        <taxon>eudicotyledons</taxon>
        <taxon>Gunneridae</taxon>
        <taxon>Pentapetalae</taxon>
        <taxon>asterids</taxon>
        <taxon>campanulids</taxon>
        <taxon>Apiales</taxon>
        <taxon>Apiaceae</taxon>
        <taxon>Apioideae</taxon>
        <taxon>Scandiceae</taxon>
        <taxon>Daucinae</taxon>
        <taxon>Daucus</taxon>
        <taxon>Daucus sect. Daucus</taxon>
    </lineage>
</organism>
<evidence type="ECO:0000256" key="1">
    <source>
        <dbReference type="ARBA" id="ARBA00009431"/>
    </source>
</evidence>
<dbReference type="Gramene" id="KZN00333">
    <property type="protein sequence ID" value="KZN00333"/>
    <property type="gene ID" value="DCAR_009087"/>
</dbReference>
<comment type="similarity">
    <text evidence="1">Belongs to the peptidase S10 family.</text>
</comment>
<dbReference type="Gene3D" id="3.40.50.1820">
    <property type="entry name" value="alpha/beta hydrolase"/>
    <property type="match status" value="2"/>
</dbReference>
<dbReference type="OMA" id="SFRAFMY"/>
<dbReference type="SUPFAM" id="SSF53474">
    <property type="entry name" value="alpha/beta-Hydrolases"/>
    <property type="match status" value="2"/>
</dbReference>
<dbReference type="EMBL" id="LNRQ01000003">
    <property type="protein sequence ID" value="KZN00333.1"/>
    <property type="molecule type" value="Genomic_DNA"/>
</dbReference>
<dbReference type="Pfam" id="PF00450">
    <property type="entry name" value="Peptidase_S10"/>
    <property type="match status" value="2"/>
</dbReference>
<dbReference type="PANTHER" id="PTHR11802">
    <property type="entry name" value="SERINE PROTEASE FAMILY S10 SERINE CARBOXYPEPTIDASE"/>
    <property type="match status" value="1"/>
</dbReference>
<dbReference type="GO" id="GO:0016747">
    <property type="term" value="F:acyltransferase activity, transferring groups other than amino-acyl groups"/>
    <property type="evidence" value="ECO:0007669"/>
    <property type="project" value="TreeGrafter"/>
</dbReference>
<dbReference type="GO" id="GO:0019748">
    <property type="term" value="P:secondary metabolic process"/>
    <property type="evidence" value="ECO:0007669"/>
    <property type="project" value="TreeGrafter"/>
</dbReference>
<evidence type="ECO:0000313" key="2">
    <source>
        <dbReference type="EMBL" id="KZN00333.1"/>
    </source>
</evidence>
<comment type="caution">
    <text evidence="2">The sequence shown here is derived from an EMBL/GenBank/DDBJ whole genome shotgun (WGS) entry which is preliminary data.</text>
</comment>
<protein>
    <submittedName>
        <fullName evidence="2">Uncharacterized protein</fullName>
    </submittedName>
</protein>
<dbReference type="GO" id="GO:0004185">
    <property type="term" value="F:serine-type carboxypeptidase activity"/>
    <property type="evidence" value="ECO:0007669"/>
    <property type="project" value="InterPro"/>
</dbReference>
<dbReference type="InterPro" id="IPR029058">
    <property type="entry name" value="AB_hydrolase_fold"/>
</dbReference>
<gene>
    <name evidence="2" type="ORF">DCAR_009087</name>
</gene>
<dbReference type="FunFam" id="3.40.50.1820:FF:000072">
    <property type="entry name" value="Serine carboxypeptidase-like 19"/>
    <property type="match status" value="1"/>
</dbReference>